<gene>
    <name evidence="2" type="ordered locus">Curi_c14600</name>
</gene>
<dbReference type="Proteomes" id="UP000006094">
    <property type="component" value="Chromosome"/>
</dbReference>
<accession>K0B0N6</accession>
<keyword evidence="3" id="KW-1185">Reference proteome</keyword>
<dbReference type="KEGG" id="cad:Curi_c14600"/>
<feature type="transmembrane region" description="Helical" evidence="1">
    <location>
        <begin position="15"/>
        <end position="34"/>
    </location>
</feature>
<dbReference type="AlphaFoldDB" id="K0B0N6"/>
<keyword evidence="1" id="KW-0812">Transmembrane</keyword>
<dbReference type="eggNOG" id="ENOG503110V">
    <property type="taxonomic scope" value="Bacteria"/>
</dbReference>
<keyword evidence="1" id="KW-1133">Transmembrane helix</keyword>
<proteinExistence type="predicted"/>
<keyword evidence="1" id="KW-0472">Membrane</keyword>
<dbReference type="EMBL" id="CP003326">
    <property type="protein sequence ID" value="AFS78470.1"/>
    <property type="molecule type" value="Genomic_DNA"/>
</dbReference>
<evidence type="ECO:0000313" key="2">
    <source>
        <dbReference type="EMBL" id="AFS78470.1"/>
    </source>
</evidence>
<name>K0B0N6_GOTA9</name>
<dbReference type="RefSeq" id="WP_014967607.1">
    <property type="nucleotide sequence ID" value="NC_018664.1"/>
</dbReference>
<protein>
    <submittedName>
        <fullName evidence="2">Uncharacterized protein</fullName>
    </submittedName>
</protein>
<organism evidence="2 3">
    <name type="scientific">Gottschalkia acidurici (strain ATCC 7906 / DSM 604 / BCRC 14475 / CIP 104303 / KCTC 5404 / NCIMB 10678 / 9a)</name>
    <name type="common">Clostridium acidurici</name>
    <dbReference type="NCBI Taxonomy" id="1128398"/>
    <lineage>
        <taxon>Bacteria</taxon>
        <taxon>Bacillati</taxon>
        <taxon>Bacillota</taxon>
        <taxon>Tissierellia</taxon>
        <taxon>Tissierellales</taxon>
        <taxon>Gottschalkiaceae</taxon>
        <taxon>Gottschalkia</taxon>
    </lineage>
</organism>
<evidence type="ECO:0000256" key="1">
    <source>
        <dbReference type="SAM" id="Phobius"/>
    </source>
</evidence>
<evidence type="ECO:0000313" key="3">
    <source>
        <dbReference type="Proteomes" id="UP000006094"/>
    </source>
</evidence>
<sequence>MNDLQTKSERVDNTLVWILAFIPILAIVVSLIDIPITRMNSISSKLLIRVPAFLNVGLGIFDERKLKKIGYETKGLLPWVIWFIPVYLIKRRKLLKQKRSYDVVCIATYTMIAITLFILIIF</sequence>
<feature type="transmembrane region" description="Helical" evidence="1">
    <location>
        <begin position="101"/>
        <end position="121"/>
    </location>
</feature>
<dbReference type="OrthoDB" id="8859199at2"/>
<dbReference type="HOGENOM" id="CLU_2033948_0_0_9"/>
<reference evidence="2 3" key="1">
    <citation type="journal article" date="2012" name="PLoS ONE">
        <title>The purine-utilizing bacterium Clostridium acidurici 9a: a genome-guided metabolic reconsideration.</title>
        <authorList>
            <person name="Hartwich K."/>
            <person name="Poehlein A."/>
            <person name="Daniel R."/>
        </authorList>
    </citation>
    <scope>NUCLEOTIDE SEQUENCE [LARGE SCALE GENOMIC DNA]</scope>
    <source>
        <strain evidence="3">ATCC 7906 / DSM 604 / BCRC 14475 / CIP 104303 / KCTC 5404 / NCIMB 10678 / 9a</strain>
    </source>
</reference>